<keyword evidence="4" id="KW-1185">Reference proteome</keyword>
<dbReference type="InterPro" id="IPR004046">
    <property type="entry name" value="GST_C"/>
</dbReference>
<dbReference type="InterPro" id="IPR036249">
    <property type="entry name" value="Thioredoxin-like_sf"/>
</dbReference>
<dbReference type="PROSITE" id="PS50404">
    <property type="entry name" value="GST_NTER"/>
    <property type="match status" value="1"/>
</dbReference>
<dbReference type="SUPFAM" id="SSF52833">
    <property type="entry name" value="Thioredoxin-like"/>
    <property type="match status" value="1"/>
</dbReference>
<dbReference type="PANTHER" id="PTHR44051:SF8">
    <property type="entry name" value="GLUTATHIONE S-TRANSFERASE GSTA"/>
    <property type="match status" value="1"/>
</dbReference>
<feature type="domain" description="GST C-terminal" evidence="2">
    <location>
        <begin position="85"/>
        <end position="218"/>
    </location>
</feature>
<protein>
    <submittedName>
        <fullName evidence="3">Glutathione S-transferase</fullName>
    </submittedName>
</protein>
<comment type="caution">
    <text evidence="3">The sequence shown here is derived from an EMBL/GenBank/DDBJ whole genome shotgun (WGS) entry which is preliminary data.</text>
</comment>
<feature type="domain" description="GST N-terminal" evidence="1">
    <location>
        <begin position="1"/>
        <end position="80"/>
    </location>
</feature>
<gene>
    <name evidence="3" type="ORF">TMPK1_16320</name>
</gene>
<dbReference type="Pfam" id="PF13409">
    <property type="entry name" value="GST_N_2"/>
    <property type="match status" value="1"/>
</dbReference>
<dbReference type="InterPro" id="IPR004045">
    <property type="entry name" value="Glutathione_S-Trfase_N"/>
</dbReference>
<sequence>MSRLLYHLWLSPFSRKVRVLLTEKGLPFELKVEKTWERRTEFLAMNPAGDVPVLVEPDGTTLTDSQVIAEWIDETQPAPSLIGPDPLQRAETRRLVQWFDGKFNIEVTENLVGERVMKRFLKLGEPHAPAIRAGLANIHYHLDYIGWLAERRTWLAGDDFSLADITAASHLSCIDYIGDVPWEQHDAAKDWYARVKSRPSFRAILADHIPGLSPPSHYADLDF</sequence>
<dbReference type="InterPro" id="IPR036282">
    <property type="entry name" value="Glutathione-S-Trfase_C_sf"/>
</dbReference>
<organism evidence="3 4">
    <name type="scientific">Roseiterribacter gracilis</name>
    <dbReference type="NCBI Taxonomy" id="2812848"/>
    <lineage>
        <taxon>Bacteria</taxon>
        <taxon>Pseudomonadati</taxon>
        <taxon>Pseudomonadota</taxon>
        <taxon>Alphaproteobacteria</taxon>
        <taxon>Rhodospirillales</taxon>
        <taxon>Roseiterribacteraceae</taxon>
        <taxon>Roseiterribacter</taxon>
    </lineage>
</organism>
<dbReference type="InterPro" id="IPR040079">
    <property type="entry name" value="Glutathione_S-Trfase"/>
</dbReference>
<name>A0A8S8XDL6_9PROT</name>
<dbReference type="SFLD" id="SFLDG00358">
    <property type="entry name" value="Main_(cytGST)"/>
    <property type="match status" value="1"/>
</dbReference>
<dbReference type="Gene3D" id="3.40.30.10">
    <property type="entry name" value="Glutaredoxin"/>
    <property type="match status" value="1"/>
</dbReference>
<dbReference type="AlphaFoldDB" id="A0A8S8XDL6"/>
<evidence type="ECO:0000313" key="3">
    <source>
        <dbReference type="EMBL" id="GIL39395.1"/>
    </source>
</evidence>
<dbReference type="PROSITE" id="PS50405">
    <property type="entry name" value="GST_CTER"/>
    <property type="match status" value="1"/>
</dbReference>
<evidence type="ECO:0000259" key="1">
    <source>
        <dbReference type="PROSITE" id="PS50404"/>
    </source>
</evidence>
<reference evidence="3" key="1">
    <citation type="submission" date="2021-02" db="EMBL/GenBank/DDBJ databases">
        <title>Genome sequence of Rhodospirillales sp. strain TMPK1 isolated from soil.</title>
        <authorList>
            <person name="Nakai R."/>
            <person name="Kusada H."/>
            <person name="Tamaki H."/>
        </authorList>
    </citation>
    <scope>NUCLEOTIDE SEQUENCE</scope>
    <source>
        <strain evidence="3">TMPK1</strain>
    </source>
</reference>
<dbReference type="CDD" id="cd00299">
    <property type="entry name" value="GST_C_family"/>
    <property type="match status" value="1"/>
</dbReference>
<dbReference type="EMBL" id="BOPV01000001">
    <property type="protein sequence ID" value="GIL39395.1"/>
    <property type="molecule type" value="Genomic_DNA"/>
</dbReference>
<accession>A0A8S8XDL6</accession>
<dbReference type="Pfam" id="PF00043">
    <property type="entry name" value="GST_C"/>
    <property type="match status" value="1"/>
</dbReference>
<dbReference type="Gene3D" id="1.20.1050.10">
    <property type="match status" value="1"/>
</dbReference>
<dbReference type="Proteomes" id="UP000681075">
    <property type="component" value="Unassembled WGS sequence"/>
</dbReference>
<dbReference type="SFLD" id="SFLDS00019">
    <property type="entry name" value="Glutathione_Transferase_(cytos"/>
    <property type="match status" value="1"/>
</dbReference>
<dbReference type="PANTHER" id="PTHR44051">
    <property type="entry name" value="GLUTATHIONE S-TRANSFERASE-RELATED"/>
    <property type="match status" value="1"/>
</dbReference>
<dbReference type="RefSeq" id="WP_420242501.1">
    <property type="nucleotide sequence ID" value="NZ_BOPV01000001.1"/>
</dbReference>
<dbReference type="CDD" id="cd00570">
    <property type="entry name" value="GST_N_family"/>
    <property type="match status" value="1"/>
</dbReference>
<evidence type="ECO:0000259" key="2">
    <source>
        <dbReference type="PROSITE" id="PS50405"/>
    </source>
</evidence>
<proteinExistence type="predicted"/>
<dbReference type="InterPro" id="IPR010987">
    <property type="entry name" value="Glutathione-S-Trfase_C-like"/>
</dbReference>
<evidence type="ECO:0000313" key="4">
    <source>
        <dbReference type="Proteomes" id="UP000681075"/>
    </source>
</evidence>
<dbReference type="SUPFAM" id="SSF47616">
    <property type="entry name" value="GST C-terminal domain-like"/>
    <property type="match status" value="1"/>
</dbReference>